<dbReference type="Proteomes" id="UP001139502">
    <property type="component" value="Unassembled WGS sequence"/>
</dbReference>
<feature type="transmembrane region" description="Helical" evidence="1">
    <location>
        <begin position="293"/>
        <end position="314"/>
    </location>
</feature>
<feature type="transmembrane region" description="Helical" evidence="1">
    <location>
        <begin position="53"/>
        <end position="73"/>
    </location>
</feature>
<sequence>APTWLVGDGSLPGRFGVYPFVALLFQLVAMAMGGTLSLQLAQNIMGEGATTSASLHGVPLLVTLAGLVVLFLASRAHARRQVRRGARPGGFRIWLTALITGVVLAALAVGLSILLAGRGTLAISIISLEYRFDAVDLQLALFPLIAGTLVAGWGRQCAAGAEDGLIAGTVRSLAPGLGTAVRLCGRYAGGVALAGLVGLTVLAFVHHSPATGLATLFFGLTAVVEVMALGHLSGLTAQTTARLGYQQDTAYIWSGAIQQYTGLWPMLIWVAIGVGILWLALSWSRRRPRTAMATSWFAMPLAFLLLGLALQWAGTVRFADNGFVLQGFYGLAPAWWTPVCLLGWGIVVELLARFVAPLLGRRRKRRVERQASAPV</sequence>
<evidence type="ECO:0000256" key="1">
    <source>
        <dbReference type="SAM" id="Phobius"/>
    </source>
</evidence>
<feature type="transmembrane region" description="Helical" evidence="1">
    <location>
        <begin position="93"/>
        <end position="116"/>
    </location>
</feature>
<gene>
    <name evidence="2" type="ORF">NBM05_14970</name>
</gene>
<reference evidence="2" key="1">
    <citation type="submission" date="2022-06" db="EMBL/GenBank/DDBJ databases">
        <title>Rothia sp. isolated from sandalwood seedling.</title>
        <authorList>
            <person name="Tuikhar N."/>
            <person name="Kirdat K."/>
            <person name="Thorat V."/>
            <person name="Swetha P."/>
            <person name="Padma S."/>
            <person name="Sundararaj R."/>
            <person name="Yadav A."/>
        </authorList>
    </citation>
    <scope>NUCLEOTIDE SEQUENCE</scope>
    <source>
        <strain evidence="2">AR01</strain>
    </source>
</reference>
<feature type="transmembrane region" description="Helical" evidence="1">
    <location>
        <begin position="20"/>
        <end position="41"/>
    </location>
</feature>
<dbReference type="AlphaFoldDB" id="A0A9X2HGH1"/>
<feature type="non-terminal residue" evidence="2">
    <location>
        <position position="1"/>
    </location>
</feature>
<feature type="transmembrane region" description="Helical" evidence="1">
    <location>
        <begin position="263"/>
        <end position="281"/>
    </location>
</feature>
<keyword evidence="1" id="KW-0812">Transmembrane</keyword>
<name>A0A9X2HGH1_9MICC</name>
<proteinExistence type="predicted"/>
<feature type="transmembrane region" description="Helical" evidence="1">
    <location>
        <begin position="187"/>
        <end position="205"/>
    </location>
</feature>
<dbReference type="RefSeq" id="WP_254169086.1">
    <property type="nucleotide sequence ID" value="NZ_JANAFB010000070.1"/>
</dbReference>
<protein>
    <submittedName>
        <fullName evidence="2">Uncharacterized protein</fullName>
    </submittedName>
</protein>
<keyword evidence="1" id="KW-1133">Transmembrane helix</keyword>
<dbReference type="EMBL" id="JANAFB010000070">
    <property type="protein sequence ID" value="MCP3427272.1"/>
    <property type="molecule type" value="Genomic_DNA"/>
</dbReference>
<feature type="transmembrane region" description="Helical" evidence="1">
    <location>
        <begin position="334"/>
        <end position="356"/>
    </location>
</feature>
<keyword evidence="3" id="KW-1185">Reference proteome</keyword>
<keyword evidence="1" id="KW-0472">Membrane</keyword>
<accession>A0A9X2HGH1</accession>
<evidence type="ECO:0000313" key="3">
    <source>
        <dbReference type="Proteomes" id="UP001139502"/>
    </source>
</evidence>
<evidence type="ECO:0000313" key="2">
    <source>
        <dbReference type="EMBL" id="MCP3427272.1"/>
    </source>
</evidence>
<organism evidence="2 3">
    <name type="scientific">Rothia santali</name>
    <dbReference type="NCBI Taxonomy" id="2949643"/>
    <lineage>
        <taxon>Bacteria</taxon>
        <taxon>Bacillati</taxon>
        <taxon>Actinomycetota</taxon>
        <taxon>Actinomycetes</taxon>
        <taxon>Micrococcales</taxon>
        <taxon>Micrococcaceae</taxon>
        <taxon>Rothia</taxon>
    </lineage>
</organism>
<comment type="caution">
    <text evidence="2">The sequence shown here is derived from an EMBL/GenBank/DDBJ whole genome shotgun (WGS) entry which is preliminary data.</text>
</comment>
<feature type="transmembrane region" description="Helical" evidence="1">
    <location>
        <begin position="212"/>
        <end position="232"/>
    </location>
</feature>